<evidence type="ECO:0000256" key="1">
    <source>
        <dbReference type="ARBA" id="ARBA00005051"/>
    </source>
</evidence>
<keyword evidence="6" id="KW-0067">ATP-binding</keyword>
<evidence type="ECO:0000256" key="6">
    <source>
        <dbReference type="ARBA" id="ARBA00022840"/>
    </source>
</evidence>
<reference evidence="10" key="1">
    <citation type="submission" date="2011-10" db="EMBL/GenBank/DDBJ databases">
        <title>The complete genome of chromosome of Thermovirga lienii DSM 17291.</title>
        <authorList>
            <consortium name="US DOE Joint Genome Institute (JGI-PGF)"/>
            <person name="Lucas S."/>
            <person name="Copeland A."/>
            <person name="Lapidus A."/>
            <person name="Glavina del Rio T."/>
            <person name="Dalin E."/>
            <person name="Tice H."/>
            <person name="Bruce D."/>
            <person name="Goodwin L."/>
            <person name="Pitluck S."/>
            <person name="Peters L."/>
            <person name="Mikhailova N."/>
            <person name="Saunders E."/>
            <person name="Kyrpides N."/>
            <person name="Mavromatis K."/>
            <person name="Ivanova N."/>
            <person name="Last F.I."/>
            <person name="Brettin T."/>
            <person name="Detter J.C."/>
            <person name="Han C."/>
            <person name="Larimer F."/>
            <person name="Land M."/>
            <person name="Hauser L."/>
            <person name="Markowitz V."/>
            <person name="Cheng J.-F."/>
            <person name="Hugenholtz P."/>
            <person name="Woyke T."/>
            <person name="Wu D."/>
            <person name="Spring S."/>
            <person name="Schroeder M."/>
            <person name="Brambilla E.-M."/>
            <person name="Klenk H.-P."/>
            <person name="Eisen J.A."/>
        </authorList>
    </citation>
    <scope>NUCLEOTIDE SEQUENCE [LARGE SCALE GENOMIC DNA]</scope>
    <source>
        <strain evidence="10">ATCC BAA-1197 / DSM 17291 / Cas60314</strain>
    </source>
</reference>
<dbReference type="KEGG" id="tli:Tlie_1357"/>
<dbReference type="Gene3D" id="3.30.70.560">
    <property type="entry name" value="7,8-Dihydro-6-hydroxymethylpterin-pyrophosphokinase HPPK"/>
    <property type="match status" value="1"/>
</dbReference>
<keyword evidence="4" id="KW-0547">Nucleotide-binding</keyword>
<comment type="pathway">
    <text evidence="1">Cofactor biosynthesis; tetrahydrofolate biosynthesis; 2-amino-4-hydroxy-6-hydroxymethyl-7,8-dihydropteridine diphosphate from 7,8-dihydroneopterin triphosphate: step 4/4.</text>
</comment>
<organism evidence="9 10">
    <name type="scientific">Thermovirga lienii (strain ATCC BAA-1197 / DSM 17291 / Cas60314)</name>
    <dbReference type="NCBI Taxonomy" id="580340"/>
    <lineage>
        <taxon>Bacteria</taxon>
        <taxon>Thermotogati</taxon>
        <taxon>Synergistota</taxon>
        <taxon>Synergistia</taxon>
        <taxon>Synergistales</taxon>
        <taxon>Thermovirgaceae</taxon>
        <taxon>Thermovirga</taxon>
    </lineage>
</organism>
<proteinExistence type="predicted"/>
<dbReference type="EMBL" id="CP003096">
    <property type="protein sequence ID" value="AER67086.1"/>
    <property type="molecule type" value="Genomic_DNA"/>
</dbReference>
<dbReference type="Pfam" id="PF01288">
    <property type="entry name" value="HPPK"/>
    <property type="match status" value="1"/>
</dbReference>
<accession>G7V6H3</accession>
<dbReference type="GO" id="GO:0005524">
    <property type="term" value="F:ATP binding"/>
    <property type="evidence" value="ECO:0007669"/>
    <property type="project" value="UniProtKB-KW"/>
</dbReference>
<dbReference type="STRING" id="580340.Tlie_1357"/>
<dbReference type="EC" id="2.7.6.3" evidence="2"/>
<keyword evidence="3 9" id="KW-0808">Transferase</keyword>
<dbReference type="OrthoDB" id="9808041at2"/>
<dbReference type="eggNOG" id="COG0801">
    <property type="taxonomic scope" value="Bacteria"/>
</dbReference>
<dbReference type="AlphaFoldDB" id="G7V6H3"/>
<dbReference type="Proteomes" id="UP000005868">
    <property type="component" value="Chromosome"/>
</dbReference>
<protein>
    <recommendedName>
        <fullName evidence="2">2-amino-4-hydroxy-6-hydroxymethyldihydropteridine diphosphokinase</fullName>
        <ecNumber evidence="2">2.7.6.3</ecNumber>
    </recommendedName>
</protein>
<dbReference type="PANTHER" id="PTHR43071">
    <property type="entry name" value="2-AMINO-4-HYDROXY-6-HYDROXYMETHYLDIHYDROPTERIDINE PYROPHOSPHOKINASE"/>
    <property type="match status" value="1"/>
</dbReference>
<evidence type="ECO:0000259" key="8">
    <source>
        <dbReference type="PROSITE" id="PS00794"/>
    </source>
</evidence>
<dbReference type="GO" id="GO:0003848">
    <property type="term" value="F:2-amino-4-hydroxy-6-hydroxymethyldihydropteridine diphosphokinase activity"/>
    <property type="evidence" value="ECO:0007669"/>
    <property type="project" value="UniProtKB-EC"/>
</dbReference>
<dbReference type="HOGENOM" id="CLU_097916_1_2_0"/>
<evidence type="ECO:0000256" key="2">
    <source>
        <dbReference type="ARBA" id="ARBA00013253"/>
    </source>
</evidence>
<dbReference type="NCBIfam" id="TIGR01498">
    <property type="entry name" value="folK"/>
    <property type="match status" value="1"/>
</dbReference>
<evidence type="ECO:0000256" key="7">
    <source>
        <dbReference type="ARBA" id="ARBA00022909"/>
    </source>
</evidence>
<gene>
    <name evidence="9" type="ordered locus">Tlie_1357</name>
</gene>
<sequence length="161" mass="18364">MSLVAISMGSNLGNRLSSLRKAVLLIKSEGINIIKTSDVFETPPFGVTNQPRFLNACILIETDISPLTLLEKLKRIEKQIGRIQRFKWGPREIDLDIVFYDEQIINEPSLKIPHPHMHERPFVLIPLNQISPKWTHPTLKKTVEEMSSESNNSGILRITEL</sequence>
<evidence type="ECO:0000313" key="10">
    <source>
        <dbReference type="Proteomes" id="UP000005868"/>
    </source>
</evidence>
<evidence type="ECO:0000256" key="5">
    <source>
        <dbReference type="ARBA" id="ARBA00022777"/>
    </source>
</evidence>
<reference evidence="9 10" key="2">
    <citation type="journal article" date="2012" name="Stand. Genomic Sci.">
        <title>Genome sequence of the moderately thermophilic, amino-acid-degrading and sulfur-reducing bacterium Thermovirga lienii type strain (Cas60314(T)).</title>
        <authorList>
            <person name="Goker M."/>
            <person name="Saunders E."/>
            <person name="Lapidus A."/>
            <person name="Nolan M."/>
            <person name="Lucas S."/>
            <person name="Hammon N."/>
            <person name="Deshpande S."/>
            <person name="Cheng J.F."/>
            <person name="Han C."/>
            <person name="Tapia R."/>
            <person name="Goodwin L.A."/>
            <person name="Pitluck S."/>
            <person name="Liolios K."/>
            <person name="Mavromatis K."/>
            <person name="Pagani I."/>
            <person name="Ivanova N."/>
            <person name="Mikhailova N."/>
            <person name="Pati A."/>
            <person name="Chen A."/>
            <person name="Palaniappan K."/>
            <person name="Land M."/>
            <person name="Chang Y.J."/>
            <person name="Jeffries C.D."/>
            <person name="Brambilla E.M."/>
            <person name="Rohde M."/>
            <person name="Spring S."/>
            <person name="Detter J.C."/>
            <person name="Woyke T."/>
            <person name="Bristow J."/>
            <person name="Eisen J.A."/>
            <person name="Markowitz V."/>
            <person name="Hugenholtz P."/>
            <person name="Kyrpides N.C."/>
            <person name="Klenk H.P."/>
        </authorList>
    </citation>
    <scope>NUCLEOTIDE SEQUENCE [LARGE SCALE GENOMIC DNA]</scope>
    <source>
        <strain evidence="10">ATCC BAA-1197 / DSM 17291 / Cas60314</strain>
    </source>
</reference>
<dbReference type="CDD" id="cd00483">
    <property type="entry name" value="HPPK"/>
    <property type="match status" value="1"/>
</dbReference>
<evidence type="ECO:0000256" key="3">
    <source>
        <dbReference type="ARBA" id="ARBA00022679"/>
    </source>
</evidence>
<evidence type="ECO:0000256" key="4">
    <source>
        <dbReference type="ARBA" id="ARBA00022741"/>
    </source>
</evidence>
<name>G7V6H3_THELD</name>
<keyword evidence="5 9" id="KW-0418">Kinase</keyword>
<dbReference type="InterPro" id="IPR000550">
    <property type="entry name" value="Hppk"/>
</dbReference>
<evidence type="ECO:0000313" key="9">
    <source>
        <dbReference type="EMBL" id="AER67086.1"/>
    </source>
</evidence>
<dbReference type="GO" id="GO:0046654">
    <property type="term" value="P:tetrahydrofolate biosynthetic process"/>
    <property type="evidence" value="ECO:0007669"/>
    <property type="project" value="UniProtKB-UniPathway"/>
</dbReference>
<dbReference type="GO" id="GO:0016301">
    <property type="term" value="F:kinase activity"/>
    <property type="evidence" value="ECO:0007669"/>
    <property type="project" value="UniProtKB-KW"/>
</dbReference>
<dbReference type="UniPathway" id="UPA00077">
    <property type="reaction ID" value="UER00155"/>
</dbReference>
<dbReference type="InterPro" id="IPR035907">
    <property type="entry name" value="Hppk_sf"/>
</dbReference>
<keyword evidence="7" id="KW-0289">Folate biosynthesis</keyword>
<dbReference type="PANTHER" id="PTHR43071:SF1">
    <property type="entry name" value="2-AMINO-4-HYDROXY-6-HYDROXYMETHYLDIHYDROPTERIDINE PYROPHOSPHOKINASE"/>
    <property type="match status" value="1"/>
</dbReference>
<dbReference type="PROSITE" id="PS00794">
    <property type="entry name" value="HPPK"/>
    <property type="match status" value="1"/>
</dbReference>
<feature type="domain" description="7,8-dihydro-6-hydroxymethylpterin-pyrophosphokinase" evidence="8">
    <location>
        <begin position="87"/>
        <end position="98"/>
    </location>
</feature>
<keyword evidence="10" id="KW-1185">Reference proteome</keyword>
<dbReference type="SUPFAM" id="SSF55083">
    <property type="entry name" value="6-hydroxymethyl-7,8-dihydropterin pyrophosphokinase, HPPK"/>
    <property type="match status" value="1"/>
</dbReference>
<dbReference type="GO" id="GO:0046656">
    <property type="term" value="P:folic acid biosynthetic process"/>
    <property type="evidence" value="ECO:0007669"/>
    <property type="project" value="UniProtKB-KW"/>
</dbReference>